<sequence length="425" mass="46895">MRIEFGKLFFLKGKSSVPWRPIPYHVPQQQQPQQSQQLISVASFDTTSKDELVHIAQHNAQILKQFNQPIAQYSQHPQGGMKVQITTHQQAPGPSPAASVQQQQQQHHQHHHHHHQHGGAPSFGHTPAGPPKYMTTPLLQTIYPAAPHKQQSPAQSKPFVKSDQITTLNMVHSSTPKITAAISTHGAVGVKSGKFNGQFRDVQPTIVQKSTLKPHPVMNKLQSHMGITGFRQKQPIATSSNRLEHFINPNHLYGTYIQFGQSPALSPASLAPSKTKFLSQLGSGVPTFDTQTLKSFFNAPGYTPSVGQFKKLNFIQQQQQLQQAANGKFSFPHFNQIPADLAEFPKKYVTPSSAEKELTKTGSGGLDSTPLFPHLPPSVLTPFFQQVQQQQQQHSSSSSFISGNKYNNFNLKTQHPAPPVSSQSG</sequence>
<dbReference type="Proteomes" id="UP000075883">
    <property type="component" value="Unassembled WGS sequence"/>
</dbReference>
<dbReference type="VEuPathDB" id="VectorBase:ACUA005861"/>
<organism evidence="2 3">
    <name type="scientific">Anopheles culicifacies</name>
    <dbReference type="NCBI Taxonomy" id="139723"/>
    <lineage>
        <taxon>Eukaryota</taxon>
        <taxon>Metazoa</taxon>
        <taxon>Ecdysozoa</taxon>
        <taxon>Arthropoda</taxon>
        <taxon>Hexapoda</taxon>
        <taxon>Insecta</taxon>
        <taxon>Pterygota</taxon>
        <taxon>Neoptera</taxon>
        <taxon>Endopterygota</taxon>
        <taxon>Diptera</taxon>
        <taxon>Nematocera</taxon>
        <taxon>Culicoidea</taxon>
        <taxon>Culicidae</taxon>
        <taxon>Anophelinae</taxon>
        <taxon>Anopheles</taxon>
        <taxon>culicifacies species complex</taxon>
    </lineage>
</organism>
<evidence type="ECO:0000313" key="2">
    <source>
        <dbReference type="EnsemblMetazoa" id="ACUA005861-PA"/>
    </source>
</evidence>
<name>A0A182LZP6_9DIPT</name>
<dbReference type="STRING" id="139723.A0A182LZP6"/>
<evidence type="ECO:0000256" key="1">
    <source>
        <dbReference type="SAM" id="MobiDB-lite"/>
    </source>
</evidence>
<accession>A0A182LZP6</accession>
<protein>
    <submittedName>
        <fullName evidence="2">Uncharacterized protein</fullName>
    </submittedName>
</protein>
<dbReference type="AlphaFoldDB" id="A0A182LZP6"/>
<dbReference type="EMBL" id="AXCM01015456">
    <property type="status" value="NOT_ANNOTATED_CDS"/>
    <property type="molecule type" value="Genomic_DNA"/>
</dbReference>
<reference evidence="3" key="1">
    <citation type="submission" date="2013-09" db="EMBL/GenBank/DDBJ databases">
        <title>The Genome Sequence of Anopheles culicifacies species A.</title>
        <authorList>
            <consortium name="The Broad Institute Genomics Platform"/>
            <person name="Neafsey D.E."/>
            <person name="Besansky N."/>
            <person name="Howell P."/>
            <person name="Walton C."/>
            <person name="Young S.K."/>
            <person name="Zeng Q."/>
            <person name="Gargeya S."/>
            <person name="Fitzgerald M."/>
            <person name="Haas B."/>
            <person name="Abouelleil A."/>
            <person name="Allen A.W."/>
            <person name="Alvarado L."/>
            <person name="Arachchi H.M."/>
            <person name="Berlin A.M."/>
            <person name="Chapman S.B."/>
            <person name="Gainer-Dewar J."/>
            <person name="Goldberg J."/>
            <person name="Griggs A."/>
            <person name="Gujja S."/>
            <person name="Hansen M."/>
            <person name="Howarth C."/>
            <person name="Imamovic A."/>
            <person name="Ireland A."/>
            <person name="Larimer J."/>
            <person name="McCowan C."/>
            <person name="Murphy C."/>
            <person name="Pearson M."/>
            <person name="Poon T.W."/>
            <person name="Priest M."/>
            <person name="Roberts A."/>
            <person name="Saif S."/>
            <person name="Shea T."/>
            <person name="Sisk P."/>
            <person name="Sykes S."/>
            <person name="Wortman J."/>
            <person name="Nusbaum C."/>
            <person name="Birren B."/>
        </authorList>
    </citation>
    <scope>NUCLEOTIDE SEQUENCE [LARGE SCALE GENOMIC DNA]</scope>
    <source>
        <strain evidence="3">A-37</strain>
    </source>
</reference>
<keyword evidence="3" id="KW-1185">Reference proteome</keyword>
<feature type="compositionally biased region" description="Basic residues" evidence="1">
    <location>
        <begin position="107"/>
        <end position="117"/>
    </location>
</feature>
<feature type="region of interest" description="Disordered" evidence="1">
    <location>
        <begin position="385"/>
        <end position="425"/>
    </location>
</feature>
<feature type="compositionally biased region" description="Low complexity" evidence="1">
    <location>
        <begin position="88"/>
        <end position="106"/>
    </location>
</feature>
<reference evidence="2" key="2">
    <citation type="submission" date="2020-05" db="UniProtKB">
        <authorList>
            <consortium name="EnsemblMetazoa"/>
        </authorList>
    </citation>
    <scope>IDENTIFICATION</scope>
    <source>
        <strain evidence="2">A-37</strain>
    </source>
</reference>
<dbReference type="EnsemblMetazoa" id="ACUA005861-RA">
    <property type="protein sequence ID" value="ACUA005861-PA"/>
    <property type="gene ID" value="ACUA005861"/>
</dbReference>
<feature type="compositionally biased region" description="Polar residues" evidence="1">
    <location>
        <begin position="400"/>
        <end position="413"/>
    </location>
</feature>
<evidence type="ECO:0000313" key="3">
    <source>
        <dbReference type="Proteomes" id="UP000075883"/>
    </source>
</evidence>
<feature type="compositionally biased region" description="Low complexity" evidence="1">
    <location>
        <begin position="385"/>
        <end position="399"/>
    </location>
</feature>
<feature type="region of interest" description="Disordered" evidence="1">
    <location>
        <begin position="73"/>
        <end position="135"/>
    </location>
</feature>
<proteinExistence type="predicted"/>